<dbReference type="EC" id="1.1.1.312" evidence="3"/>
<keyword evidence="3" id="KW-0560">Oxidoreductase</keyword>
<dbReference type="InterPro" id="IPR045560">
    <property type="entry name" value="LigC_C"/>
</dbReference>
<dbReference type="SUPFAM" id="SSF55347">
    <property type="entry name" value="Glyceraldehyde-3-phosphate dehydrogenase-like, C-terminal domain"/>
    <property type="match status" value="1"/>
</dbReference>
<dbReference type="SUPFAM" id="SSF51735">
    <property type="entry name" value="NAD(P)-binding Rossmann-fold domains"/>
    <property type="match status" value="1"/>
</dbReference>
<name>A0A7W5YAX3_9ACTN</name>
<accession>A0A7W5YAX3</accession>
<sequence length="330" mass="34581">MSVRVGIVGPGGIAGRHADALAEAGAVLAAVAGPDREQATAFAEAHATPGHGPPAVHATAGDLFAHPGLDAVVIASPHAYHAAQAEAALRAGLHTLCEIPVALSLGEAESLARTAARTGRRLAVAHTLRHCAPYLAVRELVEAGELRVTHVVARTLMMRQRDLGMEGRPRDWGDDVLWHHGAHTVDAALWFLGAESARERGGDASGAVVVRGARGEPWQGSGKPMDVAAVLRAPGGGLATIALSYHSRLAVRDLTIIAEDRTLHLSGGALRDHDGVLVDRGDGDRMEREGLARQDRDFVTAITRGRRPACTVDDVLPAMRVLDGLARNAP</sequence>
<dbReference type="AlphaFoldDB" id="A0A7W5YAX3"/>
<dbReference type="Gene3D" id="3.30.360.10">
    <property type="entry name" value="Dihydrodipicolinate Reductase, domain 2"/>
    <property type="match status" value="1"/>
</dbReference>
<dbReference type="Proteomes" id="UP000579945">
    <property type="component" value="Unassembled WGS sequence"/>
</dbReference>
<dbReference type="GO" id="GO:0000166">
    <property type="term" value="F:nucleotide binding"/>
    <property type="evidence" value="ECO:0007669"/>
    <property type="project" value="InterPro"/>
</dbReference>
<evidence type="ECO:0000313" key="3">
    <source>
        <dbReference type="EMBL" id="MBB3727553.1"/>
    </source>
</evidence>
<gene>
    <name evidence="3" type="ORF">FHR33_003413</name>
</gene>
<feature type="domain" description="4-carboxy-2-hydroxymuconate-6-semialdehyde dehydrogenase-like C-terminal" evidence="2">
    <location>
        <begin position="137"/>
        <end position="246"/>
    </location>
</feature>
<comment type="caution">
    <text evidence="3">The sequence shown here is derived from an EMBL/GenBank/DDBJ whole genome shotgun (WGS) entry which is preliminary data.</text>
</comment>
<evidence type="ECO:0000259" key="2">
    <source>
        <dbReference type="Pfam" id="PF19858"/>
    </source>
</evidence>
<dbReference type="PANTHER" id="PTHR43249">
    <property type="entry name" value="UDP-N-ACETYL-2-AMINO-2-DEOXY-D-GLUCURONATE OXIDASE"/>
    <property type="match status" value="1"/>
</dbReference>
<dbReference type="PANTHER" id="PTHR43249:SF1">
    <property type="entry name" value="D-GLUCOSIDE 3-DEHYDROGENASE"/>
    <property type="match status" value="1"/>
</dbReference>
<proteinExistence type="predicted"/>
<dbReference type="EMBL" id="JACIBV010000001">
    <property type="protein sequence ID" value="MBB3727553.1"/>
    <property type="molecule type" value="Genomic_DNA"/>
</dbReference>
<dbReference type="RefSeq" id="WP_183648282.1">
    <property type="nucleotide sequence ID" value="NZ_JACIBV010000001.1"/>
</dbReference>
<reference evidence="3 4" key="1">
    <citation type="submission" date="2020-08" db="EMBL/GenBank/DDBJ databases">
        <title>Sequencing the genomes of 1000 actinobacteria strains.</title>
        <authorList>
            <person name="Klenk H.-P."/>
        </authorList>
    </citation>
    <scope>NUCLEOTIDE SEQUENCE [LARGE SCALE GENOMIC DNA]</scope>
    <source>
        <strain evidence="3 4">DSM 44320</strain>
    </source>
</reference>
<dbReference type="GO" id="GO:0050606">
    <property type="term" value="F:4-carboxy-2-hydroxymuconate semialdehyde hemiacetal dehydrogenase activity"/>
    <property type="evidence" value="ECO:0007669"/>
    <property type="project" value="UniProtKB-EC"/>
</dbReference>
<evidence type="ECO:0000313" key="4">
    <source>
        <dbReference type="Proteomes" id="UP000579945"/>
    </source>
</evidence>
<evidence type="ECO:0000259" key="1">
    <source>
        <dbReference type="Pfam" id="PF01408"/>
    </source>
</evidence>
<dbReference type="InterPro" id="IPR052515">
    <property type="entry name" value="Gfo/Idh/MocA_Oxidoreductase"/>
</dbReference>
<keyword evidence="4" id="KW-1185">Reference proteome</keyword>
<dbReference type="InterPro" id="IPR036291">
    <property type="entry name" value="NAD(P)-bd_dom_sf"/>
</dbReference>
<dbReference type="Gene3D" id="3.40.50.720">
    <property type="entry name" value="NAD(P)-binding Rossmann-like Domain"/>
    <property type="match status" value="1"/>
</dbReference>
<dbReference type="Pfam" id="PF01408">
    <property type="entry name" value="GFO_IDH_MocA"/>
    <property type="match status" value="1"/>
</dbReference>
<dbReference type="InterPro" id="IPR000683">
    <property type="entry name" value="Gfo/Idh/MocA-like_OxRdtase_N"/>
</dbReference>
<feature type="domain" description="Gfo/Idh/MocA-like oxidoreductase N-terminal" evidence="1">
    <location>
        <begin position="3"/>
        <end position="126"/>
    </location>
</feature>
<organism evidence="3 4">
    <name type="scientific">Nonomuraea dietziae</name>
    <dbReference type="NCBI Taxonomy" id="65515"/>
    <lineage>
        <taxon>Bacteria</taxon>
        <taxon>Bacillati</taxon>
        <taxon>Actinomycetota</taxon>
        <taxon>Actinomycetes</taxon>
        <taxon>Streptosporangiales</taxon>
        <taxon>Streptosporangiaceae</taxon>
        <taxon>Nonomuraea</taxon>
    </lineage>
</organism>
<protein>
    <submittedName>
        <fullName evidence="3">2-hydroxy-4-carboxymuconate semialdehyde hemiacetal dehydrogenase</fullName>
        <ecNumber evidence="3">1.1.1.312</ecNumber>
    </submittedName>
</protein>
<dbReference type="GeneID" id="95389847"/>
<dbReference type="Pfam" id="PF19858">
    <property type="entry name" value="OxRdtase_C"/>
    <property type="match status" value="1"/>
</dbReference>